<evidence type="ECO:0008006" key="16">
    <source>
        <dbReference type="Google" id="ProtNLM"/>
    </source>
</evidence>
<dbReference type="PROSITE" id="PS51192">
    <property type="entry name" value="HELICASE_ATP_BIND_1"/>
    <property type="match status" value="1"/>
</dbReference>
<accession>A0A1E4U229</accession>
<evidence type="ECO:0000256" key="9">
    <source>
        <dbReference type="SAM" id="Coils"/>
    </source>
</evidence>
<keyword evidence="4" id="KW-0347">Helicase</keyword>
<dbReference type="EMBL" id="KV454011">
    <property type="protein sequence ID" value="ODV98042.1"/>
    <property type="molecule type" value="Genomic_DNA"/>
</dbReference>
<keyword evidence="2" id="KW-0547">Nucleotide-binding</keyword>
<dbReference type="InterPro" id="IPR001487">
    <property type="entry name" value="Bromodomain"/>
</dbReference>
<evidence type="ECO:0000256" key="8">
    <source>
        <dbReference type="PROSITE-ProRule" id="PRU00035"/>
    </source>
</evidence>
<dbReference type="SMART" id="SM00490">
    <property type="entry name" value="HELICc"/>
    <property type="match status" value="1"/>
</dbReference>
<evidence type="ECO:0000256" key="4">
    <source>
        <dbReference type="ARBA" id="ARBA00022806"/>
    </source>
</evidence>
<dbReference type="Pfam" id="PF00176">
    <property type="entry name" value="SNF2-rel_dom"/>
    <property type="match status" value="1"/>
</dbReference>
<dbReference type="GO" id="GO:0042393">
    <property type="term" value="F:histone binding"/>
    <property type="evidence" value="ECO:0007669"/>
    <property type="project" value="InterPro"/>
</dbReference>
<name>A0A1E4U229_PACTA</name>
<evidence type="ECO:0000256" key="5">
    <source>
        <dbReference type="ARBA" id="ARBA00022840"/>
    </source>
</evidence>
<dbReference type="SMART" id="SM01314">
    <property type="entry name" value="SnAC"/>
    <property type="match status" value="1"/>
</dbReference>
<evidence type="ECO:0000259" key="13">
    <source>
        <dbReference type="PROSITE" id="PS51194"/>
    </source>
</evidence>
<comment type="subcellular location">
    <subcellularLocation>
        <location evidence="1">Nucleus</location>
    </subcellularLocation>
</comment>
<dbReference type="FunFam" id="3.40.50.10810:FF:000008">
    <property type="entry name" value="Chromatin structure-remodeling complex subunit snf21"/>
    <property type="match status" value="1"/>
</dbReference>
<dbReference type="Pfam" id="PF00271">
    <property type="entry name" value="Helicase_C"/>
    <property type="match status" value="1"/>
</dbReference>
<dbReference type="GO" id="GO:0006337">
    <property type="term" value="P:nucleosome disassembly"/>
    <property type="evidence" value="ECO:0007669"/>
    <property type="project" value="EnsemblFungi"/>
</dbReference>
<dbReference type="CDD" id="cd18793">
    <property type="entry name" value="SF2_C_SNF"/>
    <property type="match status" value="1"/>
</dbReference>
<proteinExistence type="predicted"/>
<dbReference type="GO" id="GO:0000775">
    <property type="term" value="C:chromosome, centromeric region"/>
    <property type="evidence" value="ECO:0007669"/>
    <property type="project" value="EnsemblFungi"/>
</dbReference>
<dbReference type="GO" id="GO:0006284">
    <property type="term" value="P:base-excision repair"/>
    <property type="evidence" value="ECO:0007669"/>
    <property type="project" value="EnsemblFungi"/>
</dbReference>
<dbReference type="Proteomes" id="UP000094236">
    <property type="component" value="Unassembled WGS sequence"/>
</dbReference>
<feature type="compositionally biased region" description="Acidic residues" evidence="10">
    <location>
        <begin position="1185"/>
        <end position="1200"/>
    </location>
</feature>
<dbReference type="SMART" id="SM00297">
    <property type="entry name" value="BROMO"/>
    <property type="match status" value="1"/>
</dbReference>
<dbReference type="SUPFAM" id="SSF52540">
    <property type="entry name" value="P-loop containing nucleoside triphosphate hydrolases"/>
    <property type="match status" value="2"/>
</dbReference>
<dbReference type="OrthoDB" id="5857104at2759"/>
<feature type="compositionally biased region" description="Basic residues" evidence="10">
    <location>
        <begin position="1150"/>
        <end position="1159"/>
    </location>
</feature>
<keyword evidence="7" id="KW-0539">Nucleus</keyword>
<evidence type="ECO:0000256" key="6">
    <source>
        <dbReference type="ARBA" id="ARBA00023117"/>
    </source>
</evidence>
<keyword evidence="5" id="KW-0067">ATP-binding</keyword>
<dbReference type="PROSITE" id="PS50014">
    <property type="entry name" value="BROMODOMAIN_2"/>
    <property type="match status" value="1"/>
</dbReference>
<dbReference type="Gene3D" id="3.40.50.10810">
    <property type="entry name" value="Tandem AAA-ATPase domain"/>
    <property type="match status" value="1"/>
</dbReference>
<dbReference type="InterPro" id="IPR014001">
    <property type="entry name" value="Helicase_ATP-bd"/>
</dbReference>
<dbReference type="GO" id="GO:0140658">
    <property type="term" value="F:ATP-dependent chromatin remodeler activity"/>
    <property type="evidence" value="ECO:0007669"/>
    <property type="project" value="EnsemblFungi"/>
</dbReference>
<dbReference type="Gene3D" id="3.40.50.300">
    <property type="entry name" value="P-loop containing nucleotide triphosphate hydrolases"/>
    <property type="match status" value="1"/>
</dbReference>
<dbReference type="Pfam" id="PF14619">
    <property type="entry name" value="SnAC"/>
    <property type="match status" value="1"/>
</dbReference>
<dbReference type="InterPro" id="IPR049730">
    <property type="entry name" value="SNF2/RAD54-like_C"/>
</dbReference>
<dbReference type="Pfam" id="PF00439">
    <property type="entry name" value="Bromodomain"/>
    <property type="match status" value="1"/>
</dbReference>
<dbReference type="GO" id="GO:0006355">
    <property type="term" value="P:regulation of DNA-templated transcription"/>
    <property type="evidence" value="ECO:0007669"/>
    <property type="project" value="EnsemblFungi"/>
</dbReference>
<dbReference type="PROSITE" id="PS00633">
    <property type="entry name" value="BROMODOMAIN_1"/>
    <property type="match status" value="1"/>
</dbReference>
<sequence>MSSLSPKVTLPYSVSVQSSKQQTPQGNSGILPKAFHTHKFDSNTNINNVDIPFPQDQQGIQLLLAKYLSYNNEDITPEKLAIERILYDISSKQQVINVLQEELNDKIIENKIDNDVDLELLKKQIFGLQLLSFDYNLPESLQEDFIDDEEQDMIINKDDDDYQEFPIIMNCDDYESQATRLGVSAKPSLKTTADGVGNYIVENILTKKIADRISKLEKIPATLGSYDTSSLKNLSLASKELPEGIDELKLKAIVELKSLRLLPRQKQYRRKIMESVFQRAHLDVDYLKNNPLTMSAQRTLHLVPKIFAPQTARLAEQLEEQQKKEEKKRQHIANLNKINTIVENANETISARNESWNKRMNLGRSLHFLHQKIEKDESRKLESTAKDRLRALKANDEEAYLKLLDQTKDTRITHLLKQTNTFLDSLAQAVKVQQNEAKLLENKVDEVDQNDSDDEDNNEGKIDYYEVAHQIKEVVTRQPKLLVGGTLKEYQLKGLEWMVSLYNNHLNGILADEMGLGKTIQSISLIAYLIEAKKEKDKFLVIVPLSTITNWTLEFEKWAPGINLIVYKGPPMVRKQLQHQIRMGNFKVLLTTYEYIIRDRPLLSKFRWAHMIIDEGHRMKNSQSKLSYTLTNYYHTKNRLILTGTPLQNNLPELWALLNFALPKIFNSVKSFDEWFNTPFANTGSQDKIELTEEESLLIIRRLHKVLRPFLLRRLKKDVEKDLPDKVEKVVKCKLSGLQSVLYQQMLKHNALFVGIGANGATKSGIKGLNNKVMQLRKICNHPFVFEEVENVINPSRLSNDLIYRSSGKFELLDRILPKFKASGHRVLIFFQMTQVMDIMEDYLRYRNLKYLRLDGSTKADDRQTMLKEFNDKDSEYFAFLLSTRAGGLGLNLQTADTVIIFDTDWNPHQDLQAQDRAHRIGQKNEVRILRLITNDSVEEVILERAHQKLDIDGKVIQAGKFDNKSTAQEQEEFLRKLIEAEQQKRNDPEEDDELEDEALNEILARNEDEKILFEKMDTERMATANMESRKRGLSKAAPRLMTEDELPKIFTKDISAHLVQPTKELGRTRERKKVYYDDGLTEEQWLEAMDNDDDSVEAAMQRKMERMAKRRARREKKEDGVSNGHKDTENDSNIVGDDSEADSEGTPGRGRRARRRSRSASVKAEELPTPKRSRRSLSKSVKVEEDEEEEEEDESVDESFIENGLKLLNEAKNLKDESDGHKIAEFFIDLPSKKLYPDYYQFISHPVCISGMIKNLNKKHYKNVNTFKDDLKQLVTNAKTYNEEGSFVYNEAEEIEKFFNHRMQELGL</sequence>
<evidence type="ECO:0000256" key="2">
    <source>
        <dbReference type="ARBA" id="ARBA00022741"/>
    </source>
</evidence>
<feature type="domain" description="Bromo" evidence="11">
    <location>
        <begin position="1220"/>
        <end position="1290"/>
    </location>
</feature>
<keyword evidence="15" id="KW-1185">Reference proteome</keyword>
<dbReference type="GO" id="GO:0006368">
    <property type="term" value="P:transcription elongation by RNA polymerase II"/>
    <property type="evidence" value="ECO:0007669"/>
    <property type="project" value="EnsemblFungi"/>
</dbReference>
<evidence type="ECO:0000256" key="3">
    <source>
        <dbReference type="ARBA" id="ARBA00022801"/>
    </source>
</evidence>
<dbReference type="GO" id="GO:0034080">
    <property type="term" value="P:CENP-A containing chromatin assembly"/>
    <property type="evidence" value="ECO:0007669"/>
    <property type="project" value="EnsemblFungi"/>
</dbReference>
<dbReference type="GO" id="GO:0140054">
    <property type="term" value="F:histone H2A reader activity"/>
    <property type="evidence" value="ECO:0007669"/>
    <property type="project" value="EnsemblFungi"/>
</dbReference>
<dbReference type="PANTHER" id="PTHR10799">
    <property type="entry name" value="SNF2/RAD54 HELICASE FAMILY"/>
    <property type="match status" value="1"/>
</dbReference>
<gene>
    <name evidence="14" type="ORF">PACTADRAFT_47864</name>
</gene>
<evidence type="ECO:0000313" key="14">
    <source>
        <dbReference type="EMBL" id="ODV98042.1"/>
    </source>
</evidence>
<dbReference type="InterPro" id="IPR000330">
    <property type="entry name" value="SNF2_N"/>
</dbReference>
<dbReference type="InterPro" id="IPR001650">
    <property type="entry name" value="Helicase_C-like"/>
</dbReference>
<dbReference type="GO" id="GO:0004386">
    <property type="term" value="F:helicase activity"/>
    <property type="evidence" value="ECO:0007669"/>
    <property type="project" value="UniProtKB-KW"/>
</dbReference>
<dbReference type="InterPro" id="IPR038718">
    <property type="entry name" value="SNF2-like_sf"/>
</dbReference>
<dbReference type="PROSITE" id="PS51194">
    <property type="entry name" value="HELICASE_CTER"/>
    <property type="match status" value="1"/>
</dbReference>
<dbReference type="InterPro" id="IPR036427">
    <property type="entry name" value="Bromodomain-like_sf"/>
</dbReference>
<dbReference type="SUPFAM" id="SSF47370">
    <property type="entry name" value="Bromodomain"/>
    <property type="match status" value="1"/>
</dbReference>
<dbReference type="Gene3D" id="1.20.920.10">
    <property type="entry name" value="Bromodomain-like"/>
    <property type="match status" value="1"/>
</dbReference>
<dbReference type="GO" id="GO:0016586">
    <property type="term" value="C:RSC-type complex"/>
    <property type="evidence" value="ECO:0007669"/>
    <property type="project" value="EnsemblFungi"/>
</dbReference>
<dbReference type="FunFam" id="3.40.50.300:FF:000843">
    <property type="entry name" value="Chromatin structure-remodeling complex subunit snf21"/>
    <property type="match status" value="1"/>
</dbReference>
<evidence type="ECO:0000256" key="10">
    <source>
        <dbReference type="SAM" id="MobiDB-lite"/>
    </source>
</evidence>
<dbReference type="SMART" id="SM00487">
    <property type="entry name" value="DEXDc"/>
    <property type="match status" value="1"/>
</dbReference>
<organism evidence="14 15">
    <name type="scientific">Pachysolen tannophilus NRRL Y-2460</name>
    <dbReference type="NCBI Taxonomy" id="669874"/>
    <lineage>
        <taxon>Eukaryota</taxon>
        <taxon>Fungi</taxon>
        <taxon>Dikarya</taxon>
        <taxon>Ascomycota</taxon>
        <taxon>Saccharomycotina</taxon>
        <taxon>Pichiomycetes</taxon>
        <taxon>Pachysolenaceae</taxon>
        <taxon>Pachysolen</taxon>
    </lineage>
</organism>
<evidence type="ECO:0000313" key="15">
    <source>
        <dbReference type="Proteomes" id="UP000094236"/>
    </source>
</evidence>
<dbReference type="GO" id="GO:0140008">
    <property type="term" value="F:histone H4 reader activity"/>
    <property type="evidence" value="ECO:0007669"/>
    <property type="project" value="EnsemblFungi"/>
</dbReference>
<dbReference type="InterPro" id="IPR029295">
    <property type="entry name" value="SnAC"/>
</dbReference>
<dbReference type="CDD" id="cd17996">
    <property type="entry name" value="DEXHc_SMARCA2_SMARCA4"/>
    <property type="match status" value="1"/>
</dbReference>
<dbReference type="GO" id="GO:0006302">
    <property type="term" value="P:double-strand break repair"/>
    <property type="evidence" value="ECO:0007669"/>
    <property type="project" value="EnsemblFungi"/>
</dbReference>
<dbReference type="GO" id="GO:0005524">
    <property type="term" value="F:ATP binding"/>
    <property type="evidence" value="ECO:0007669"/>
    <property type="project" value="UniProtKB-KW"/>
</dbReference>
<evidence type="ECO:0000256" key="1">
    <source>
        <dbReference type="ARBA" id="ARBA00004123"/>
    </source>
</evidence>
<feature type="domain" description="Helicase ATP-binding" evidence="12">
    <location>
        <begin position="499"/>
        <end position="664"/>
    </location>
</feature>
<evidence type="ECO:0000256" key="7">
    <source>
        <dbReference type="ARBA" id="ARBA00023242"/>
    </source>
</evidence>
<feature type="coiled-coil region" evidence="9">
    <location>
        <begin position="423"/>
        <end position="450"/>
    </location>
</feature>
<dbReference type="GO" id="GO:0140015">
    <property type="term" value="F:histone H3K14ac reader activity"/>
    <property type="evidence" value="ECO:0007669"/>
    <property type="project" value="EnsemblFungi"/>
</dbReference>
<dbReference type="InterPro" id="IPR027417">
    <property type="entry name" value="P-loop_NTPase"/>
</dbReference>
<reference evidence="15" key="1">
    <citation type="submission" date="2016-05" db="EMBL/GenBank/DDBJ databases">
        <title>Comparative genomics of biotechnologically important yeasts.</title>
        <authorList>
            <consortium name="DOE Joint Genome Institute"/>
            <person name="Riley R."/>
            <person name="Haridas S."/>
            <person name="Wolfe K.H."/>
            <person name="Lopes M.R."/>
            <person name="Hittinger C.T."/>
            <person name="Goker M."/>
            <person name="Salamov A."/>
            <person name="Wisecaver J."/>
            <person name="Long T.M."/>
            <person name="Aerts A.L."/>
            <person name="Barry K."/>
            <person name="Choi C."/>
            <person name="Clum A."/>
            <person name="Coughlan A.Y."/>
            <person name="Deshpande S."/>
            <person name="Douglass A.P."/>
            <person name="Hanson S.J."/>
            <person name="Klenk H.-P."/>
            <person name="Labutti K."/>
            <person name="Lapidus A."/>
            <person name="Lindquist E."/>
            <person name="Lipzen A."/>
            <person name="Meier-Kolthoff J.P."/>
            <person name="Ohm R.A."/>
            <person name="Otillar R.P."/>
            <person name="Pangilinan J."/>
            <person name="Peng Y."/>
            <person name="Rokas A."/>
            <person name="Rosa C.A."/>
            <person name="Scheuner C."/>
            <person name="Sibirny A.A."/>
            <person name="Slot J.C."/>
            <person name="Stielow J.B."/>
            <person name="Sun H."/>
            <person name="Kurtzman C.P."/>
            <person name="Blackwell M."/>
            <person name="Grigoriev I.V."/>
            <person name="Jeffries T.W."/>
        </authorList>
    </citation>
    <scope>NUCLEOTIDE SEQUENCE [LARGE SCALE GENOMIC DNA]</scope>
    <source>
        <strain evidence="15">NRRL Y-2460</strain>
    </source>
</reference>
<dbReference type="GO" id="GO:0051321">
    <property type="term" value="P:meiotic cell cycle"/>
    <property type="evidence" value="ECO:0007669"/>
    <property type="project" value="EnsemblFungi"/>
</dbReference>
<keyword evidence="3" id="KW-0378">Hydrolase</keyword>
<dbReference type="GO" id="GO:0007010">
    <property type="term" value="P:cytoskeleton organization"/>
    <property type="evidence" value="ECO:0007669"/>
    <property type="project" value="EnsemblFungi"/>
</dbReference>
<dbReference type="STRING" id="669874.A0A1E4U229"/>
<evidence type="ECO:0000259" key="12">
    <source>
        <dbReference type="PROSITE" id="PS51192"/>
    </source>
</evidence>
<dbReference type="GO" id="GO:0007059">
    <property type="term" value="P:chromosome segregation"/>
    <property type="evidence" value="ECO:0007669"/>
    <property type="project" value="EnsemblFungi"/>
</dbReference>
<dbReference type="GO" id="GO:0015616">
    <property type="term" value="F:DNA translocase activity"/>
    <property type="evidence" value="ECO:0007669"/>
    <property type="project" value="EnsemblFungi"/>
</dbReference>
<keyword evidence="6 8" id="KW-0103">Bromodomain</keyword>
<dbReference type="PRINTS" id="PR00503">
    <property type="entry name" value="BROMODOMAIN"/>
</dbReference>
<keyword evidence="9" id="KW-0175">Coiled coil</keyword>
<feature type="region of interest" description="Disordered" evidence="10">
    <location>
        <begin position="1104"/>
        <end position="1200"/>
    </location>
</feature>
<feature type="domain" description="Helicase C-terminal" evidence="13">
    <location>
        <begin position="812"/>
        <end position="975"/>
    </location>
</feature>
<protein>
    <recommendedName>
        <fullName evidence="16">Nuclear protein STH1/NPS1</fullName>
    </recommendedName>
</protein>
<dbReference type="Gene3D" id="1.20.5.170">
    <property type="match status" value="1"/>
</dbReference>
<dbReference type="GO" id="GO:0016787">
    <property type="term" value="F:hydrolase activity"/>
    <property type="evidence" value="ECO:0007669"/>
    <property type="project" value="UniProtKB-KW"/>
</dbReference>
<dbReference type="InterPro" id="IPR018359">
    <property type="entry name" value="Bromodomain_CS"/>
</dbReference>
<feature type="compositionally biased region" description="Basic and acidic residues" evidence="10">
    <location>
        <begin position="1116"/>
        <end position="1130"/>
    </location>
</feature>
<evidence type="ECO:0000259" key="11">
    <source>
        <dbReference type="PROSITE" id="PS50014"/>
    </source>
</evidence>